<dbReference type="AlphaFoldDB" id="A0A3G8Y9F4"/>
<evidence type="ECO:0000256" key="3">
    <source>
        <dbReference type="ARBA" id="ARBA00022801"/>
    </source>
</evidence>
<sequence length="294" mass="31344">MAGGQPVSELDSRIHAYDEVGRLAELSLLGRLDTSFRFVEPVAARCGAARLSLRARPDAHSPQVSEALPGEALEVIVRRPDGWAWLRTLHDGYLGFARVEGLAEQSPGAALQRPPLKITALRGHVYAQPSIKAQKVAEVCLGAELAGGSDEMVSEGGRQWLAVEGGFVQAVCAEPLSDTDSAALALRFVDTPYVWGGRSAWGLDCSGLSQLVYAAFGRGLPRDADQQQAALRPVDTAQRGDLAFFDGHVGVMLGGERMVHANATQMAVSVETLGEGEYGKRLKAGLLGFGRWPV</sequence>
<organism evidence="6 7">
    <name type="scientific">Deinococcus psychrotolerans</name>
    <dbReference type="NCBI Taxonomy" id="2489213"/>
    <lineage>
        <taxon>Bacteria</taxon>
        <taxon>Thermotogati</taxon>
        <taxon>Deinococcota</taxon>
        <taxon>Deinococci</taxon>
        <taxon>Deinococcales</taxon>
        <taxon>Deinococcaceae</taxon>
        <taxon>Deinococcus</taxon>
    </lineage>
</organism>
<dbReference type="Pfam" id="PF18348">
    <property type="entry name" value="SH3_16"/>
    <property type="match status" value="1"/>
</dbReference>
<dbReference type="PANTHER" id="PTHR47053">
    <property type="entry name" value="MUREIN DD-ENDOPEPTIDASE MEPH-RELATED"/>
    <property type="match status" value="1"/>
</dbReference>
<keyword evidence="2" id="KW-0645">Protease</keyword>
<evidence type="ECO:0000313" key="6">
    <source>
        <dbReference type="EMBL" id="AZI41785.1"/>
    </source>
</evidence>
<evidence type="ECO:0000256" key="4">
    <source>
        <dbReference type="ARBA" id="ARBA00022807"/>
    </source>
</evidence>
<accession>A0A3G8Y9F4</accession>
<comment type="similarity">
    <text evidence="1">Belongs to the peptidase C40 family.</text>
</comment>
<dbReference type="InterPro" id="IPR051202">
    <property type="entry name" value="Peptidase_C40"/>
</dbReference>
<evidence type="ECO:0000256" key="2">
    <source>
        <dbReference type="ARBA" id="ARBA00022670"/>
    </source>
</evidence>
<dbReference type="PROSITE" id="PS51935">
    <property type="entry name" value="NLPC_P60"/>
    <property type="match status" value="1"/>
</dbReference>
<gene>
    <name evidence="6" type="ORF">EHF33_02670</name>
</gene>
<dbReference type="PANTHER" id="PTHR47053:SF1">
    <property type="entry name" value="MUREIN DD-ENDOPEPTIDASE MEPH-RELATED"/>
    <property type="match status" value="1"/>
</dbReference>
<name>A0A3G8Y9F4_9DEIO</name>
<dbReference type="InterPro" id="IPR041382">
    <property type="entry name" value="SH3_16"/>
</dbReference>
<proteinExistence type="inferred from homology"/>
<dbReference type="EMBL" id="CP034183">
    <property type="protein sequence ID" value="AZI41785.1"/>
    <property type="molecule type" value="Genomic_DNA"/>
</dbReference>
<dbReference type="Proteomes" id="UP000276417">
    <property type="component" value="Chromosome 1"/>
</dbReference>
<dbReference type="Pfam" id="PF00877">
    <property type="entry name" value="NLPC_P60"/>
    <property type="match status" value="1"/>
</dbReference>
<dbReference type="OrthoDB" id="9808890at2"/>
<dbReference type="InterPro" id="IPR000064">
    <property type="entry name" value="NLP_P60_dom"/>
</dbReference>
<keyword evidence="7" id="KW-1185">Reference proteome</keyword>
<protein>
    <submittedName>
        <fullName evidence="6">Peptidase</fullName>
    </submittedName>
</protein>
<feature type="domain" description="NlpC/P60" evidence="5">
    <location>
        <begin position="175"/>
        <end position="290"/>
    </location>
</feature>
<reference evidence="6 7" key="1">
    <citation type="submission" date="2018-11" db="EMBL/GenBank/DDBJ databases">
        <title>Deinococcus shelandsis sp. nov., isolated from South Shetland Islands soil of Antarctica.</title>
        <authorList>
            <person name="Tian J."/>
        </authorList>
    </citation>
    <scope>NUCLEOTIDE SEQUENCE [LARGE SCALE GENOMIC DNA]</scope>
    <source>
        <strain evidence="6 7">S14-83T</strain>
    </source>
</reference>
<dbReference type="GO" id="GO:0008234">
    <property type="term" value="F:cysteine-type peptidase activity"/>
    <property type="evidence" value="ECO:0007669"/>
    <property type="project" value="UniProtKB-KW"/>
</dbReference>
<evidence type="ECO:0000259" key="5">
    <source>
        <dbReference type="PROSITE" id="PS51935"/>
    </source>
</evidence>
<dbReference type="InterPro" id="IPR038765">
    <property type="entry name" value="Papain-like_cys_pep_sf"/>
</dbReference>
<dbReference type="GO" id="GO:0006508">
    <property type="term" value="P:proteolysis"/>
    <property type="evidence" value="ECO:0007669"/>
    <property type="project" value="UniProtKB-KW"/>
</dbReference>
<keyword evidence="4" id="KW-0788">Thiol protease</keyword>
<keyword evidence="3" id="KW-0378">Hydrolase</keyword>
<dbReference type="SUPFAM" id="SSF54001">
    <property type="entry name" value="Cysteine proteinases"/>
    <property type="match status" value="1"/>
</dbReference>
<dbReference type="KEGG" id="dph:EHF33_02670"/>
<evidence type="ECO:0000313" key="7">
    <source>
        <dbReference type="Proteomes" id="UP000276417"/>
    </source>
</evidence>
<dbReference type="Gene3D" id="3.90.1720.10">
    <property type="entry name" value="endopeptidase domain like (from Nostoc punctiforme)"/>
    <property type="match status" value="1"/>
</dbReference>
<evidence type="ECO:0000256" key="1">
    <source>
        <dbReference type="ARBA" id="ARBA00007074"/>
    </source>
</evidence>